<evidence type="ECO:0000313" key="2">
    <source>
        <dbReference type="Proteomes" id="UP000291343"/>
    </source>
</evidence>
<protein>
    <submittedName>
        <fullName evidence="1">Uncharacterized protein</fullName>
    </submittedName>
</protein>
<reference evidence="1 2" key="1">
    <citation type="journal article" date="2017" name="Gigascience">
        <title>Genome sequence of the small brown planthopper, Laodelphax striatellus.</title>
        <authorList>
            <person name="Zhu J."/>
            <person name="Jiang F."/>
            <person name="Wang X."/>
            <person name="Yang P."/>
            <person name="Bao Y."/>
            <person name="Zhao W."/>
            <person name="Wang W."/>
            <person name="Lu H."/>
            <person name="Wang Q."/>
            <person name="Cui N."/>
            <person name="Li J."/>
            <person name="Chen X."/>
            <person name="Luo L."/>
            <person name="Yu J."/>
            <person name="Kang L."/>
            <person name="Cui F."/>
        </authorList>
    </citation>
    <scope>NUCLEOTIDE SEQUENCE [LARGE SCALE GENOMIC DNA]</scope>
    <source>
        <strain evidence="1">Lst14</strain>
    </source>
</reference>
<sequence>MLPPPVSRVQGLAHYCRSARPIGVKRPAVVAKATGPGVGGQVSRGQRSRGRAQLLPASRGVRSTLRLHSISAE</sequence>
<dbReference type="Proteomes" id="UP000291343">
    <property type="component" value="Unassembled WGS sequence"/>
</dbReference>
<dbReference type="AlphaFoldDB" id="A0A482XI68"/>
<gene>
    <name evidence="1" type="ORF">LSTR_LSTR005715</name>
</gene>
<accession>A0A482XI68</accession>
<evidence type="ECO:0000313" key="1">
    <source>
        <dbReference type="EMBL" id="RZF45513.1"/>
    </source>
</evidence>
<name>A0A482XI68_LAOST</name>
<keyword evidence="2" id="KW-1185">Reference proteome</keyword>
<proteinExistence type="predicted"/>
<comment type="caution">
    <text evidence="1">The sequence shown here is derived from an EMBL/GenBank/DDBJ whole genome shotgun (WGS) entry which is preliminary data.</text>
</comment>
<organism evidence="1 2">
    <name type="scientific">Laodelphax striatellus</name>
    <name type="common">Small brown planthopper</name>
    <name type="synonym">Delphax striatella</name>
    <dbReference type="NCBI Taxonomy" id="195883"/>
    <lineage>
        <taxon>Eukaryota</taxon>
        <taxon>Metazoa</taxon>
        <taxon>Ecdysozoa</taxon>
        <taxon>Arthropoda</taxon>
        <taxon>Hexapoda</taxon>
        <taxon>Insecta</taxon>
        <taxon>Pterygota</taxon>
        <taxon>Neoptera</taxon>
        <taxon>Paraneoptera</taxon>
        <taxon>Hemiptera</taxon>
        <taxon>Auchenorrhyncha</taxon>
        <taxon>Fulgoroidea</taxon>
        <taxon>Delphacidae</taxon>
        <taxon>Criomorphinae</taxon>
        <taxon>Laodelphax</taxon>
    </lineage>
</organism>
<dbReference type="InParanoid" id="A0A482XI68"/>
<dbReference type="EMBL" id="QKKF02008850">
    <property type="protein sequence ID" value="RZF45513.1"/>
    <property type="molecule type" value="Genomic_DNA"/>
</dbReference>